<sequence>MILPTKHISQERALLTIGSYILKKLNTQKTVSSLWEQMIEECNSGRSYQSGISYDWFVLSLDLLFTIDAIDIKDGLLFRKGAK</sequence>
<proteinExistence type="predicted"/>
<dbReference type="InterPro" id="IPR046897">
    <property type="entry name" value="ABC-3C_MC6"/>
</dbReference>
<reference evidence="2" key="1">
    <citation type="submission" date="2012-11" db="EMBL/GenBank/DDBJ databases">
        <authorList>
            <person name="Lucero-Rivera Y.E."/>
            <person name="Tovar-Ramirez D."/>
        </authorList>
    </citation>
    <scope>NUCLEOTIDE SEQUENCE [LARGE SCALE GENOMIC DNA]</scope>
    <source>
        <strain evidence="2">Araruama</strain>
    </source>
</reference>
<dbReference type="EMBL" id="ATBP01000540">
    <property type="protein sequence ID" value="ETR69866.1"/>
    <property type="molecule type" value="Genomic_DNA"/>
</dbReference>
<dbReference type="Proteomes" id="UP000189670">
    <property type="component" value="Unassembled WGS sequence"/>
</dbReference>
<dbReference type="AlphaFoldDB" id="A0A1V1P536"/>
<protein>
    <submittedName>
        <fullName evidence="1">Uncharacterized protein</fullName>
    </submittedName>
</protein>
<comment type="caution">
    <text evidence="1">The sequence shown here is derived from an EMBL/GenBank/DDBJ whole genome shotgun (WGS) entry which is preliminary data.</text>
</comment>
<gene>
    <name evidence="1" type="ORF">OMM_09232</name>
</gene>
<name>A0A1V1P536_9BACT</name>
<organism evidence="1 2">
    <name type="scientific">Candidatus Magnetoglobus multicellularis str. Araruama</name>
    <dbReference type="NCBI Taxonomy" id="890399"/>
    <lineage>
        <taxon>Bacteria</taxon>
        <taxon>Pseudomonadati</taxon>
        <taxon>Thermodesulfobacteriota</taxon>
        <taxon>Desulfobacteria</taxon>
        <taxon>Desulfobacterales</taxon>
        <taxon>Desulfobacteraceae</taxon>
        <taxon>Candidatus Magnetoglobus</taxon>
    </lineage>
</organism>
<evidence type="ECO:0000313" key="1">
    <source>
        <dbReference type="EMBL" id="ETR69866.1"/>
    </source>
</evidence>
<accession>A0A1V1P536</accession>
<dbReference type="Pfam" id="PF20293">
    <property type="entry name" value="MC6"/>
    <property type="match status" value="1"/>
</dbReference>
<evidence type="ECO:0000313" key="2">
    <source>
        <dbReference type="Proteomes" id="UP000189670"/>
    </source>
</evidence>